<dbReference type="RefSeq" id="WP_413266645.1">
    <property type="nucleotide sequence ID" value="NZ_JBHFNR010000233.1"/>
</dbReference>
<name>A0ABV4XZ62_9CYAN</name>
<sequence>MLQFVFTPEIQALIDAGVYEVVRNNATGQLIGTVRDKLTGRFAGNAIQAIVIDDRSPFINIINGAGKDIIGNVINGNPVSPLLSGLQMFQVHRGFQKTYAEIDIVKAGIQSLQASVGVLQATTAVIGVGVAAGVVLSAVNLWQTMKLREDVKQLRLEVKDGFIDLKKALKDQGNEIIQRIDEVAENIIFQQRRLEFIKAYGRFLAATKLMTDAMSMQNLSSRNNDIANARLMLTEALSIYDNQQLISETCAAGQLRRYECAWAIDQTIVLSYQLQNEPAAVSDRLSQLQTKIRQDTRKVIDSCETEEELDFLFPEITRIHDHDLAVLESWQNHIDWLRTLPESELKLLESAEFNPSEIAQISATNSTTTALEIPPEIQLYESLKQKSHPESLLDQMRLMMQPELRGQYELYVSEQSAIAQHKTLTQPNLQQASNLAIANLYWYFKHREQTPAQI</sequence>
<evidence type="ECO:0000313" key="2">
    <source>
        <dbReference type="Proteomes" id="UP001576784"/>
    </source>
</evidence>
<comment type="caution">
    <text evidence="1">The sequence shown here is derived from an EMBL/GenBank/DDBJ whole genome shotgun (WGS) entry which is preliminary data.</text>
</comment>
<evidence type="ECO:0000313" key="1">
    <source>
        <dbReference type="EMBL" id="MFB2897028.1"/>
    </source>
</evidence>
<reference evidence="1 2" key="1">
    <citation type="submission" date="2024-09" db="EMBL/GenBank/DDBJ databases">
        <title>Floridaenema gen nov. (Aerosakkonemataceae, Aerosakkonematales ord. nov., Cyanobacteria) from benthic tropical and subtropical fresh waters, with the description of four new species.</title>
        <authorList>
            <person name="Moretto J.A."/>
            <person name="Berthold D.E."/>
            <person name="Lefler F.W."/>
            <person name="Huang I.-S."/>
            <person name="Laughinghouse H. IV."/>
        </authorList>
    </citation>
    <scope>NUCLEOTIDE SEQUENCE [LARGE SCALE GENOMIC DNA]</scope>
    <source>
        <strain evidence="1 2">BLCC-F50</strain>
    </source>
</reference>
<gene>
    <name evidence="1" type="ORF">ACE1CI_29285</name>
</gene>
<proteinExistence type="predicted"/>
<protein>
    <submittedName>
        <fullName evidence="1">Uncharacterized protein</fullName>
    </submittedName>
</protein>
<keyword evidence="2" id="KW-1185">Reference proteome</keyword>
<accession>A0ABV4XZ62</accession>
<dbReference type="EMBL" id="JBHFNR010000233">
    <property type="protein sequence ID" value="MFB2897028.1"/>
    <property type="molecule type" value="Genomic_DNA"/>
</dbReference>
<dbReference type="Proteomes" id="UP001576784">
    <property type="component" value="Unassembled WGS sequence"/>
</dbReference>
<organism evidence="1 2">
    <name type="scientific">Floridaenema flaviceps BLCC-F50</name>
    <dbReference type="NCBI Taxonomy" id="3153642"/>
    <lineage>
        <taxon>Bacteria</taxon>
        <taxon>Bacillati</taxon>
        <taxon>Cyanobacteriota</taxon>
        <taxon>Cyanophyceae</taxon>
        <taxon>Oscillatoriophycideae</taxon>
        <taxon>Aerosakkonematales</taxon>
        <taxon>Aerosakkonemataceae</taxon>
        <taxon>Floridanema</taxon>
        <taxon>Floridanema flaviceps</taxon>
    </lineage>
</organism>